<keyword evidence="5" id="KW-0378">Hydrolase</keyword>
<keyword evidence="3" id="KW-0812">Transmembrane</keyword>
<dbReference type="Pfam" id="PF00089">
    <property type="entry name" value="Trypsin"/>
    <property type="match status" value="1"/>
</dbReference>
<dbReference type="STRING" id="48709.A0A1D2MNR6"/>
<feature type="transmembrane region" description="Helical" evidence="3">
    <location>
        <begin position="12"/>
        <end position="35"/>
    </location>
</feature>
<dbReference type="EMBL" id="LJIJ01000800">
    <property type="protein sequence ID" value="ODM94501.1"/>
    <property type="molecule type" value="Genomic_DNA"/>
</dbReference>
<dbReference type="Proteomes" id="UP000094527">
    <property type="component" value="Unassembled WGS sequence"/>
</dbReference>
<name>A0A1D2MNR6_ORCCI</name>
<dbReference type="GO" id="GO:0004252">
    <property type="term" value="F:serine-type endopeptidase activity"/>
    <property type="evidence" value="ECO:0007669"/>
    <property type="project" value="InterPro"/>
</dbReference>
<dbReference type="InterPro" id="IPR051487">
    <property type="entry name" value="Ser/Thr_Proteases_Immune/Dev"/>
</dbReference>
<keyword evidence="3" id="KW-1133">Transmembrane helix</keyword>
<reference evidence="5 6" key="1">
    <citation type="journal article" date="2016" name="Genome Biol. Evol.">
        <title>Gene Family Evolution Reflects Adaptation to Soil Environmental Stressors in the Genome of the Collembolan Orchesella cincta.</title>
        <authorList>
            <person name="Faddeeva-Vakhrusheva A."/>
            <person name="Derks M.F."/>
            <person name="Anvar S.Y."/>
            <person name="Agamennone V."/>
            <person name="Suring W."/>
            <person name="Smit S."/>
            <person name="van Straalen N.M."/>
            <person name="Roelofs D."/>
        </authorList>
    </citation>
    <scope>NUCLEOTIDE SEQUENCE [LARGE SCALE GENOMIC DNA]</scope>
    <source>
        <tissue evidence="5">Mixed pool</tissue>
    </source>
</reference>
<dbReference type="GO" id="GO:0006508">
    <property type="term" value="P:proteolysis"/>
    <property type="evidence" value="ECO:0007669"/>
    <property type="project" value="UniProtKB-KW"/>
</dbReference>
<dbReference type="InterPro" id="IPR001254">
    <property type="entry name" value="Trypsin_dom"/>
</dbReference>
<dbReference type="SUPFAM" id="SSF50494">
    <property type="entry name" value="Trypsin-like serine proteases"/>
    <property type="match status" value="1"/>
</dbReference>
<evidence type="ECO:0000313" key="6">
    <source>
        <dbReference type="Proteomes" id="UP000094527"/>
    </source>
</evidence>
<dbReference type="InterPro" id="IPR009003">
    <property type="entry name" value="Peptidase_S1_PA"/>
</dbReference>
<comment type="caution">
    <text evidence="5">The sequence shown here is derived from an EMBL/GenBank/DDBJ whole genome shotgun (WGS) entry which is preliminary data.</text>
</comment>
<evidence type="ECO:0000259" key="4">
    <source>
        <dbReference type="PROSITE" id="PS50240"/>
    </source>
</evidence>
<evidence type="ECO:0000256" key="2">
    <source>
        <dbReference type="ARBA" id="ARBA00024195"/>
    </source>
</evidence>
<evidence type="ECO:0000256" key="3">
    <source>
        <dbReference type="SAM" id="Phobius"/>
    </source>
</evidence>
<keyword evidence="5" id="KW-0645">Protease</keyword>
<dbReference type="Gene3D" id="2.40.10.10">
    <property type="entry name" value="Trypsin-like serine proteases"/>
    <property type="match status" value="1"/>
</dbReference>
<comment type="similarity">
    <text evidence="2">Belongs to the peptidase S1 family. CLIP subfamily.</text>
</comment>
<dbReference type="AlphaFoldDB" id="A0A1D2MNR6"/>
<dbReference type="InterPro" id="IPR043504">
    <property type="entry name" value="Peptidase_S1_PA_chymotrypsin"/>
</dbReference>
<sequence>MAIRRSEYRPSVIQSLGIYFLVFSAIFCVTAGYGYGSQDQNQYSVQPSYYKSSYNYSPPNKYEKQETKVYTAISYRELNTSYHCGVIPDTNYELYRKSSDPYEVADVVPYGKFPWIVLIVYKNQVVCQGTLIHANLVLTSANCIPDYTSLEYYEIRFGDWDLLTDYNEYEAYKDKELRVCSRHSVTKKYYGKGNSGGNYGYGYQPPKYYAGDDYSDLIVLKSDYVARPDKLPQVKHLCLPKTYASSYGNNYYGSGGGGSSYNKNYNSYSSYSTCWVAGWYGSEITQLSNHPQPQKVQEYSYGYYPSGGDYYYQQYYKGYDSSMIQKRAKVKQVPCPYDYSSGYGSYSSSSQICFIGVDGYDACVAERGAAVFCTVQEKQNYGQYDSGYNNYNQDNDYQQYQTYKQDDPYSNVQSNLHPEYKDSSSYHYATKTIRVKPSPPKPYRYRAVIYAVIQKAAKCRKGYDSYGSVYYRKSSPVVATKVDYDTVDSVLDVLWTHGYDYSCPVCKAKYKAGKKSYKYNYYFGGYQKNNNYYKGGSY</sequence>
<organism evidence="5 6">
    <name type="scientific">Orchesella cincta</name>
    <name type="common">Springtail</name>
    <name type="synonym">Podura cincta</name>
    <dbReference type="NCBI Taxonomy" id="48709"/>
    <lineage>
        <taxon>Eukaryota</taxon>
        <taxon>Metazoa</taxon>
        <taxon>Ecdysozoa</taxon>
        <taxon>Arthropoda</taxon>
        <taxon>Hexapoda</taxon>
        <taxon>Collembola</taxon>
        <taxon>Entomobryomorpha</taxon>
        <taxon>Entomobryoidea</taxon>
        <taxon>Orchesellidae</taxon>
        <taxon>Orchesellinae</taxon>
        <taxon>Orchesella</taxon>
    </lineage>
</organism>
<dbReference type="PANTHER" id="PTHR24256">
    <property type="entry name" value="TRYPTASE-RELATED"/>
    <property type="match status" value="1"/>
</dbReference>
<feature type="domain" description="Peptidase S1" evidence="4">
    <location>
        <begin position="86"/>
        <end position="434"/>
    </location>
</feature>
<keyword evidence="6" id="KW-1185">Reference proteome</keyword>
<dbReference type="PROSITE" id="PS50240">
    <property type="entry name" value="TRYPSIN_DOM"/>
    <property type="match status" value="1"/>
</dbReference>
<gene>
    <name evidence="5" type="ORF">Ocin01_12177</name>
</gene>
<keyword evidence="3" id="KW-0472">Membrane</keyword>
<accession>A0A1D2MNR6</accession>
<proteinExistence type="inferred from homology"/>
<evidence type="ECO:0000313" key="5">
    <source>
        <dbReference type="EMBL" id="ODM94501.1"/>
    </source>
</evidence>
<keyword evidence="1" id="KW-1015">Disulfide bond</keyword>
<protein>
    <submittedName>
        <fullName evidence="5">Putative serine protease 46</fullName>
    </submittedName>
</protein>
<evidence type="ECO:0000256" key="1">
    <source>
        <dbReference type="ARBA" id="ARBA00023157"/>
    </source>
</evidence>